<proteinExistence type="predicted"/>
<dbReference type="Proteomes" id="UP000492821">
    <property type="component" value="Unassembled WGS sequence"/>
</dbReference>
<organism evidence="2 3">
    <name type="scientific">Panagrellus redivivus</name>
    <name type="common">Microworm</name>
    <dbReference type="NCBI Taxonomy" id="6233"/>
    <lineage>
        <taxon>Eukaryota</taxon>
        <taxon>Metazoa</taxon>
        <taxon>Ecdysozoa</taxon>
        <taxon>Nematoda</taxon>
        <taxon>Chromadorea</taxon>
        <taxon>Rhabditida</taxon>
        <taxon>Tylenchina</taxon>
        <taxon>Panagrolaimomorpha</taxon>
        <taxon>Panagrolaimoidea</taxon>
        <taxon>Panagrolaimidae</taxon>
        <taxon>Panagrellus</taxon>
    </lineage>
</organism>
<protein>
    <submittedName>
        <fullName evidence="3">CDT1 domain-containing protein</fullName>
    </submittedName>
</protein>
<reference evidence="3" key="2">
    <citation type="submission" date="2020-10" db="UniProtKB">
        <authorList>
            <consortium name="WormBaseParasite"/>
        </authorList>
    </citation>
    <scope>IDENTIFICATION</scope>
</reference>
<evidence type="ECO:0000313" key="3">
    <source>
        <dbReference type="WBParaSite" id="Pan_g23361.t1"/>
    </source>
</evidence>
<dbReference type="Gene3D" id="1.25.40.710">
    <property type="match status" value="1"/>
</dbReference>
<keyword evidence="2" id="KW-1185">Reference proteome</keyword>
<sequence length="298" mass="32269">MELQTREKNNDALNKLRDAFLVVNTKLAEPLTATLPSWYLKKTVAKGSTLSGNDLLPTSKTVNYHVDGSKPKPINKTLSTVVVVQKKESIRDVEIKYLTTLKDQAKASELYKKDDHLAISIQDVPRVFRQRLQLPKDAASKKGSEDDDASKPVPAKLFDSAITLPESDDFENGDVAGAAAAVASSESIASIDPETGRAAAGSDTVAVEPTVVSPQAGNDDPPPRPTTGEIESQNLAHAHYGTARRCLVKIIEEKPTSSTTLEIEKAIADLLDQLGWVHLASNQRSATLLKHVPAFRPF</sequence>
<dbReference type="WBParaSite" id="Pan_g23361.t1">
    <property type="protein sequence ID" value="Pan_g23361.t1"/>
    <property type="gene ID" value="Pan_g23361"/>
</dbReference>
<dbReference type="AlphaFoldDB" id="A0A7E4ZXK4"/>
<reference evidence="2" key="1">
    <citation type="journal article" date="2013" name="Genetics">
        <title>The draft genome and transcriptome of Panagrellus redivivus are shaped by the harsh demands of a free-living lifestyle.</title>
        <authorList>
            <person name="Srinivasan J."/>
            <person name="Dillman A.R."/>
            <person name="Macchietto M.G."/>
            <person name="Heikkinen L."/>
            <person name="Lakso M."/>
            <person name="Fracchia K.M."/>
            <person name="Antoshechkin I."/>
            <person name="Mortazavi A."/>
            <person name="Wong G."/>
            <person name="Sternberg P.W."/>
        </authorList>
    </citation>
    <scope>NUCLEOTIDE SEQUENCE [LARGE SCALE GENOMIC DNA]</scope>
    <source>
        <strain evidence="2">MT8872</strain>
    </source>
</reference>
<accession>A0A7E4ZXK4</accession>
<feature type="region of interest" description="Disordered" evidence="1">
    <location>
        <begin position="209"/>
        <end position="229"/>
    </location>
</feature>
<feature type="region of interest" description="Disordered" evidence="1">
    <location>
        <begin position="135"/>
        <end position="154"/>
    </location>
</feature>
<name>A0A7E4ZXK4_PANRE</name>
<evidence type="ECO:0000313" key="2">
    <source>
        <dbReference type="Proteomes" id="UP000492821"/>
    </source>
</evidence>
<evidence type="ECO:0000256" key="1">
    <source>
        <dbReference type="SAM" id="MobiDB-lite"/>
    </source>
</evidence>
<dbReference type="InterPro" id="IPR046939">
    <property type="entry name" value="TPPII_C_sf"/>
</dbReference>